<dbReference type="Proteomes" id="UP001642484">
    <property type="component" value="Unassembled WGS sequence"/>
</dbReference>
<evidence type="ECO:0000313" key="2">
    <source>
        <dbReference type="Proteomes" id="UP001642484"/>
    </source>
</evidence>
<organism evidence="1 2">
    <name type="scientific">Durusdinium trenchii</name>
    <dbReference type="NCBI Taxonomy" id="1381693"/>
    <lineage>
        <taxon>Eukaryota</taxon>
        <taxon>Sar</taxon>
        <taxon>Alveolata</taxon>
        <taxon>Dinophyceae</taxon>
        <taxon>Suessiales</taxon>
        <taxon>Symbiodiniaceae</taxon>
        <taxon>Durusdinium</taxon>
    </lineage>
</organism>
<comment type="caution">
    <text evidence="1">The sequence shown here is derived from an EMBL/GenBank/DDBJ whole genome shotgun (WGS) entry which is preliminary data.</text>
</comment>
<sequence>MGFLLLPDSGLLRNVRKLYIFRSQERRVRLRGWMNSSLGCSINRVGAAGPKASTKPVYEFQLPPYFLNNARALGCLEVANGAYAPNLRMRGQRLCEDDLGHLCLAKADELVASAARLSGKRKHDVVMDSLRTKGGRRFFRKLLRNEIRVRWSRSRSLAAAPRAEPSSGTRGEKTVALPAGPVVSESYDLWLAGLRHAASIRVWSQRTPPRVDCGGESLRRPRHGLSRSWDQSDCVTGEALLHMLRNGKLTDASESYNWKMFIHRIPLL</sequence>
<dbReference type="EMBL" id="CAXAMN010011336">
    <property type="protein sequence ID" value="CAK9034993.1"/>
    <property type="molecule type" value="Genomic_DNA"/>
</dbReference>
<keyword evidence="2" id="KW-1185">Reference proteome</keyword>
<protein>
    <submittedName>
        <fullName evidence="1">Uncharacterized protein</fullName>
    </submittedName>
</protein>
<evidence type="ECO:0000313" key="1">
    <source>
        <dbReference type="EMBL" id="CAK9034993.1"/>
    </source>
</evidence>
<accession>A0ABP0L738</accession>
<gene>
    <name evidence="1" type="ORF">CCMP2556_LOCUS19723</name>
</gene>
<reference evidence="1 2" key="1">
    <citation type="submission" date="2024-02" db="EMBL/GenBank/DDBJ databases">
        <authorList>
            <person name="Chen Y."/>
            <person name="Shah S."/>
            <person name="Dougan E. K."/>
            <person name="Thang M."/>
            <person name="Chan C."/>
        </authorList>
    </citation>
    <scope>NUCLEOTIDE SEQUENCE [LARGE SCALE GENOMIC DNA]</scope>
</reference>
<proteinExistence type="predicted"/>
<name>A0ABP0L738_9DINO</name>